<reference evidence="1 2" key="1">
    <citation type="submission" date="2017-04" db="EMBL/GenBank/DDBJ databases">
        <title>High diversity of culturable Acinetobacter species in natural soil and water ecosystems.</title>
        <authorList>
            <person name="Nemec A."/>
            <person name="Radolfova-Krizova L."/>
        </authorList>
    </citation>
    <scope>NUCLEOTIDE SEQUENCE [LARGE SCALE GENOMIC DNA]</scope>
    <source>
        <strain evidence="1 2">ANC 4999</strain>
    </source>
</reference>
<dbReference type="EMBL" id="NEGB01000013">
    <property type="protein sequence ID" value="OTG62446.1"/>
    <property type="molecule type" value="Genomic_DNA"/>
</dbReference>
<evidence type="ECO:0000313" key="2">
    <source>
        <dbReference type="Proteomes" id="UP000242765"/>
    </source>
</evidence>
<proteinExistence type="predicted"/>
<accession>A0A1Y3C7Y9</accession>
<sequence>MPLIMDKQAIDQKKYQKYNGCSPDNYLGIQVIEIIKVMVFADVRKTESGFLLSFSFSCSLRCYRTSFITMN</sequence>
<dbReference type="AlphaFoldDB" id="A0A1Y3C7Y9"/>
<gene>
    <name evidence="1" type="ORF">B9T28_14515</name>
</gene>
<keyword evidence="2" id="KW-1185">Reference proteome</keyword>
<evidence type="ECO:0000313" key="1">
    <source>
        <dbReference type="EMBL" id="OTG62446.1"/>
    </source>
</evidence>
<dbReference type="Proteomes" id="UP000242765">
    <property type="component" value="Unassembled WGS sequence"/>
</dbReference>
<organism evidence="1 2">
    <name type="scientific">Acinetobacter silvestris</name>
    <dbReference type="NCBI Taxonomy" id="1977882"/>
    <lineage>
        <taxon>Bacteria</taxon>
        <taxon>Pseudomonadati</taxon>
        <taxon>Pseudomonadota</taxon>
        <taxon>Gammaproteobacteria</taxon>
        <taxon>Moraxellales</taxon>
        <taxon>Moraxellaceae</taxon>
        <taxon>Acinetobacter</taxon>
    </lineage>
</organism>
<protein>
    <submittedName>
        <fullName evidence="1">Uncharacterized protein</fullName>
    </submittedName>
</protein>
<name>A0A1Y3C7Y9_9GAMM</name>
<comment type="caution">
    <text evidence="1">The sequence shown here is derived from an EMBL/GenBank/DDBJ whole genome shotgun (WGS) entry which is preliminary data.</text>
</comment>